<organism evidence="1 2">
    <name type="scientific">Paenibacillus prosopidis</name>
    <dbReference type="NCBI Taxonomy" id="630520"/>
    <lineage>
        <taxon>Bacteria</taxon>
        <taxon>Bacillati</taxon>
        <taxon>Bacillota</taxon>
        <taxon>Bacilli</taxon>
        <taxon>Bacillales</taxon>
        <taxon>Paenibacillaceae</taxon>
        <taxon>Paenibacillus</taxon>
    </lineage>
</organism>
<gene>
    <name evidence="1" type="ORF">DFP97_103434</name>
</gene>
<sequence>MPKGITSHMLLNLSAFISGYEGPFSGQMRNLSKVLAEVNFLFE</sequence>
<comment type="caution">
    <text evidence="1">The sequence shown here is derived from an EMBL/GenBank/DDBJ whole genome shotgun (WGS) entry which is preliminary data.</text>
</comment>
<evidence type="ECO:0000313" key="2">
    <source>
        <dbReference type="Proteomes" id="UP000252415"/>
    </source>
</evidence>
<dbReference type="AlphaFoldDB" id="A0A368WBE2"/>
<evidence type="ECO:0000313" key="1">
    <source>
        <dbReference type="EMBL" id="RCW50413.1"/>
    </source>
</evidence>
<proteinExistence type="predicted"/>
<protein>
    <submittedName>
        <fullName evidence="1">Uncharacterized protein</fullName>
    </submittedName>
</protein>
<dbReference type="Proteomes" id="UP000252415">
    <property type="component" value="Unassembled WGS sequence"/>
</dbReference>
<reference evidence="1 2" key="1">
    <citation type="submission" date="2018-07" db="EMBL/GenBank/DDBJ databases">
        <title>Genomic Encyclopedia of Type Strains, Phase III (KMG-III): the genomes of soil and plant-associated and newly described type strains.</title>
        <authorList>
            <person name="Whitman W."/>
        </authorList>
    </citation>
    <scope>NUCLEOTIDE SEQUENCE [LARGE SCALE GENOMIC DNA]</scope>
    <source>
        <strain evidence="1 2">CECT 7506</strain>
    </source>
</reference>
<keyword evidence="2" id="KW-1185">Reference proteome</keyword>
<dbReference type="EMBL" id="QPJD01000003">
    <property type="protein sequence ID" value="RCW50413.1"/>
    <property type="molecule type" value="Genomic_DNA"/>
</dbReference>
<name>A0A368WBE2_9BACL</name>
<accession>A0A368WBE2</accession>